<dbReference type="OrthoDB" id="3034312at2"/>
<dbReference type="Pfam" id="PF11185">
    <property type="entry name" value="DUF2971"/>
    <property type="match status" value="1"/>
</dbReference>
<gene>
    <name evidence="1" type="ORF">FG382_11520</name>
</gene>
<evidence type="ECO:0000313" key="1">
    <source>
        <dbReference type="EMBL" id="TQR13148.1"/>
    </source>
</evidence>
<organism evidence="1 2">
    <name type="scientific">Psychrobacillus lasiicapitis</name>
    <dbReference type="NCBI Taxonomy" id="1636719"/>
    <lineage>
        <taxon>Bacteria</taxon>
        <taxon>Bacillati</taxon>
        <taxon>Bacillota</taxon>
        <taxon>Bacilli</taxon>
        <taxon>Bacillales</taxon>
        <taxon>Bacillaceae</taxon>
        <taxon>Psychrobacillus</taxon>
    </lineage>
</organism>
<protein>
    <submittedName>
        <fullName evidence="1">DUF2971 domain-containing protein</fullName>
    </submittedName>
</protein>
<name>A0A544T6X6_9BACI</name>
<dbReference type="AlphaFoldDB" id="A0A544T6X6"/>
<reference evidence="1 2" key="1">
    <citation type="submission" date="2019-05" db="EMBL/GenBank/DDBJ databases">
        <title>Psychrobacillus vulpis sp. nov., a new species isolated from feces of a red fox that inhabits in The Tablas de Daimiel Natural Park, Albacete, Spain.</title>
        <authorList>
            <person name="Rodriguez M."/>
            <person name="Reina J.C."/>
            <person name="Bejar V."/>
            <person name="Llamas I."/>
        </authorList>
    </citation>
    <scope>NUCLEOTIDE SEQUENCE [LARGE SCALE GENOMIC DNA]</scope>
    <source>
        <strain evidence="1 2">NEAU-3TGS17</strain>
    </source>
</reference>
<dbReference type="Proteomes" id="UP000317316">
    <property type="component" value="Unassembled WGS sequence"/>
</dbReference>
<comment type="caution">
    <text evidence="1">The sequence shown here is derived from an EMBL/GenBank/DDBJ whole genome shotgun (WGS) entry which is preliminary data.</text>
</comment>
<dbReference type="RefSeq" id="WP_142539029.1">
    <property type="nucleotide sequence ID" value="NZ_BMIE01000004.1"/>
</dbReference>
<keyword evidence="2" id="KW-1185">Reference proteome</keyword>
<accession>A0A544T6X6</accession>
<proteinExistence type="predicted"/>
<sequence length="308" mass="36125">MSNDQFETEMNSLQVNSKSLIPYISKEFKSHFTKDITALYHYTDLEGAQGIISNKTFWASHIKFMNDSKEYSHGLEICEAIVENLIQEFPKENPRRIYLEEVFTILEEQDTDIFVVSFCESEDLLSQWRGYSRSKYGVSIGFDYAALFDVSFHLSEENFFPRKVIYNHQLQQQIIHRIIEIALVSREMNTTKPAYTPKEVARTIGYFLPLFKHSTFSEEKEWRIIVTNSKSMPYQHELKFRARDNIILPYIELLTHNKMTQNDNKLPIKQITVGPSGTNEFTARSLNYYLKNVGYPTVPIKISHIPYR</sequence>
<evidence type="ECO:0000313" key="2">
    <source>
        <dbReference type="Proteomes" id="UP000317316"/>
    </source>
</evidence>
<dbReference type="EMBL" id="VDGH01000006">
    <property type="protein sequence ID" value="TQR13148.1"/>
    <property type="molecule type" value="Genomic_DNA"/>
</dbReference>
<dbReference type="InterPro" id="IPR021352">
    <property type="entry name" value="DUF2971"/>
</dbReference>